<feature type="compositionally biased region" description="Basic and acidic residues" evidence="1">
    <location>
        <begin position="47"/>
        <end position="57"/>
    </location>
</feature>
<name>G9YUA8_FLAPL</name>
<protein>
    <submittedName>
        <fullName evidence="2">Uncharacterized protein</fullName>
    </submittedName>
</protein>
<accession>G9YUA8</accession>
<comment type="caution">
    <text evidence="2">The sequence shown here is derived from an EMBL/GenBank/DDBJ whole genome shotgun (WGS) entry which is preliminary data.</text>
</comment>
<dbReference type="HOGENOM" id="CLU_2990097_0_0_9"/>
<reference evidence="2 3" key="1">
    <citation type="submission" date="2011-08" db="EMBL/GenBank/DDBJ databases">
        <authorList>
            <person name="Weinstock G."/>
            <person name="Sodergren E."/>
            <person name="Clifton S."/>
            <person name="Fulton L."/>
            <person name="Fulton B."/>
            <person name="Courtney L."/>
            <person name="Fronick C."/>
            <person name="Harrison M."/>
            <person name="Strong C."/>
            <person name="Farmer C."/>
            <person name="Delahaunty K."/>
            <person name="Markovic C."/>
            <person name="Hall O."/>
            <person name="Minx P."/>
            <person name="Tomlinson C."/>
            <person name="Mitreva M."/>
            <person name="Hou S."/>
            <person name="Chen J."/>
            <person name="Wollam A."/>
            <person name="Pepin K.H."/>
            <person name="Johnson M."/>
            <person name="Bhonagiri V."/>
            <person name="Zhang X."/>
            <person name="Suruliraj S."/>
            <person name="Warren W."/>
            <person name="Chinwalla A."/>
            <person name="Mardis E.R."/>
            <person name="Wilson R.K."/>
        </authorList>
    </citation>
    <scope>NUCLEOTIDE SEQUENCE [LARGE SCALE GENOMIC DNA]</scope>
    <source>
        <strain evidence="2 3">ATCC 29863</strain>
    </source>
</reference>
<evidence type="ECO:0000256" key="1">
    <source>
        <dbReference type="SAM" id="MobiDB-lite"/>
    </source>
</evidence>
<dbReference type="AlphaFoldDB" id="G9YUA8"/>
<dbReference type="Proteomes" id="UP000004459">
    <property type="component" value="Unassembled WGS sequence"/>
</dbReference>
<sequence length="57" mass="6227">MRSPVQIRIAAPQKPLFSLEKGGFIFGGERTTSYTGGLPPYALAKSSESDKKVSNRR</sequence>
<gene>
    <name evidence="2" type="ORF">HMPREF0372_03118</name>
</gene>
<dbReference type="EMBL" id="AGCK01000251">
    <property type="protein sequence ID" value="EHM42542.1"/>
    <property type="molecule type" value="Genomic_DNA"/>
</dbReference>
<organism evidence="2 3">
    <name type="scientific">Flavonifractor plautii ATCC 29863</name>
    <dbReference type="NCBI Taxonomy" id="411475"/>
    <lineage>
        <taxon>Bacteria</taxon>
        <taxon>Bacillati</taxon>
        <taxon>Bacillota</taxon>
        <taxon>Clostridia</taxon>
        <taxon>Eubacteriales</taxon>
        <taxon>Oscillospiraceae</taxon>
        <taxon>Flavonifractor</taxon>
    </lineage>
</organism>
<proteinExistence type="predicted"/>
<evidence type="ECO:0000313" key="2">
    <source>
        <dbReference type="EMBL" id="EHM42542.1"/>
    </source>
</evidence>
<evidence type="ECO:0000313" key="3">
    <source>
        <dbReference type="Proteomes" id="UP000004459"/>
    </source>
</evidence>
<feature type="region of interest" description="Disordered" evidence="1">
    <location>
        <begin position="33"/>
        <end position="57"/>
    </location>
</feature>